<reference evidence="13" key="1">
    <citation type="submission" date="2016-11" db="EMBL/GenBank/DDBJ databases">
        <authorList>
            <person name="Varghese N."/>
            <person name="Submissions S."/>
        </authorList>
    </citation>
    <scope>NUCLEOTIDE SEQUENCE [LARGE SCALE GENOMIC DNA]</scope>
    <source>
        <strain evidence="13">DSM 9756</strain>
    </source>
</reference>
<dbReference type="FunFam" id="3.40.50.2300:FF:000001">
    <property type="entry name" value="DNA-binding response regulator PhoB"/>
    <property type="match status" value="1"/>
</dbReference>
<dbReference type="PANTHER" id="PTHR48111">
    <property type="entry name" value="REGULATOR OF RPOS"/>
    <property type="match status" value="1"/>
</dbReference>
<feature type="modified residue" description="4-aspartylphosphate" evidence="8">
    <location>
        <position position="54"/>
    </location>
</feature>
<organism evidence="12 13">
    <name type="scientific">Desulfacinum infernum DSM 9756</name>
    <dbReference type="NCBI Taxonomy" id="1121391"/>
    <lineage>
        <taxon>Bacteria</taxon>
        <taxon>Pseudomonadati</taxon>
        <taxon>Thermodesulfobacteriota</taxon>
        <taxon>Syntrophobacteria</taxon>
        <taxon>Syntrophobacterales</taxon>
        <taxon>Syntrophobacteraceae</taxon>
        <taxon>Desulfacinum</taxon>
    </lineage>
</organism>
<gene>
    <name evidence="12" type="ORF">SAMN02745206_01589</name>
</gene>
<dbReference type="InterPro" id="IPR001867">
    <property type="entry name" value="OmpR/PhoB-type_DNA-bd"/>
</dbReference>
<evidence type="ECO:0000256" key="1">
    <source>
        <dbReference type="ARBA" id="ARBA00013332"/>
    </source>
</evidence>
<dbReference type="GO" id="GO:0000976">
    <property type="term" value="F:transcription cis-regulatory region binding"/>
    <property type="evidence" value="ECO:0007669"/>
    <property type="project" value="TreeGrafter"/>
</dbReference>
<keyword evidence="3" id="KW-0902">Two-component regulatory system</keyword>
<evidence type="ECO:0000256" key="4">
    <source>
        <dbReference type="ARBA" id="ARBA00023015"/>
    </source>
</evidence>
<evidence type="ECO:0000313" key="13">
    <source>
        <dbReference type="Proteomes" id="UP000184076"/>
    </source>
</evidence>
<evidence type="ECO:0000256" key="9">
    <source>
        <dbReference type="PROSITE-ProRule" id="PRU01091"/>
    </source>
</evidence>
<keyword evidence="5 9" id="KW-0238">DNA-binding</keyword>
<dbReference type="GO" id="GO:0005829">
    <property type="term" value="C:cytosol"/>
    <property type="evidence" value="ECO:0007669"/>
    <property type="project" value="TreeGrafter"/>
</dbReference>
<accession>A0A1M4ZZZ9</accession>
<name>A0A1M4ZZZ9_9BACT</name>
<feature type="domain" description="Response regulatory" evidence="10">
    <location>
        <begin position="5"/>
        <end position="121"/>
    </location>
</feature>
<feature type="domain" description="OmpR/PhoB-type" evidence="11">
    <location>
        <begin position="131"/>
        <end position="227"/>
    </location>
</feature>
<dbReference type="RefSeq" id="WP_073038455.1">
    <property type="nucleotide sequence ID" value="NZ_FQVB01000013.1"/>
</dbReference>
<dbReference type="PROSITE" id="PS51755">
    <property type="entry name" value="OMPR_PHOB"/>
    <property type="match status" value="1"/>
</dbReference>
<proteinExistence type="predicted"/>
<evidence type="ECO:0000256" key="7">
    <source>
        <dbReference type="ARBA" id="ARBA00024735"/>
    </source>
</evidence>
<evidence type="ECO:0000256" key="6">
    <source>
        <dbReference type="ARBA" id="ARBA00023163"/>
    </source>
</evidence>
<dbReference type="GO" id="GO:0006355">
    <property type="term" value="P:regulation of DNA-templated transcription"/>
    <property type="evidence" value="ECO:0007669"/>
    <property type="project" value="InterPro"/>
</dbReference>
<sequence length="228" mass="25832">MGKTTILIVEDDPDILNLVAWHLKAADYHVLMAQEGDGALEIAMAERPDLIILDLMLPGMDGLEVCKAIKRQRETTHVPIIMLTARGEEADRIVGLELGADDYVVKPFSPRELVLRVQAVLRRSSDTQEKKGPLQAEGITVDLEAHRVWVDGEETVLTATEFKLLLELLNNKGRVLSRDRLLDRVWGYQFDGYARTVDTHIRRLRQKLGRRADVVETIRGVGYRLRES</sequence>
<dbReference type="Proteomes" id="UP000184076">
    <property type="component" value="Unassembled WGS sequence"/>
</dbReference>
<evidence type="ECO:0000313" key="12">
    <source>
        <dbReference type="EMBL" id="SHF23630.1"/>
    </source>
</evidence>
<dbReference type="AlphaFoldDB" id="A0A1M4ZZZ9"/>
<keyword evidence="4" id="KW-0805">Transcription regulation</keyword>
<dbReference type="SUPFAM" id="SSF52172">
    <property type="entry name" value="CheY-like"/>
    <property type="match status" value="1"/>
</dbReference>
<dbReference type="FunFam" id="1.10.10.10:FF:000018">
    <property type="entry name" value="DNA-binding response regulator ResD"/>
    <property type="match status" value="1"/>
</dbReference>
<evidence type="ECO:0000256" key="2">
    <source>
        <dbReference type="ARBA" id="ARBA00022553"/>
    </source>
</evidence>
<dbReference type="Gene3D" id="1.10.10.10">
    <property type="entry name" value="Winged helix-like DNA-binding domain superfamily/Winged helix DNA-binding domain"/>
    <property type="match status" value="1"/>
</dbReference>
<dbReference type="CDD" id="cd00383">
    <property type="entry name" value="trans_reg_C"/>
    <property type="match status" value="1"/>
</dbReference>
<protein>
    <recommendedName>
        <fullName evidence="1">Phosphate regulon transcriptional regulatory protein PhoB</fullName>
    </recommendedName>
</protein>
<dbReference type="Gene3D" id="3.40.50.2300">
    <property type="match status" value="1"/>
</dbReference>
<evidence type="ECO:0000259" key="11">
    <source>
        <dbReference type="PROSITE" id="PS51755"/>
    </source>
</evidence>
<dbReference type="SMART" id="SM00862">
    <property type="entry name" value="Trans_reg_C"/>
    <property type="match status" value="1"/>
</dbReference>
<dbReference type="EMBL" id="FQVB01000013">
    <property type="protein sequence ID" value="SHF23630.1"/>
    <property type="molecule type" value="Genomic_DNA"/>
</dbReference>
<dbReference type="PROSITE" id="PS50110">
    <property type="entry name" value="RESPONSE_REGULATORY"/>
    <property type="match status" value="1"/>
</dbReference>
<evidence type="ECO:0000259" key="10">
    <source>
        <dbReference type="PROSITE" id="PS50110"/>
    </source>
</evidence>
<keyword evidence="2 8" id="KW-0597">Phosphoprotein</keyword>
<evidence type="ECO:0000256" key="3">
    <source>
        <dbReference type="ARBA" id="ARBA00023012"/>
    </source>
</evidence>
<keyword evidence="13" id="KW-1185">Reference proteome</keyword>
<feature type="DNA-binding region" description="OmpR/PhoB-type" evidence="9">
    <location>
        <begin position="131"/>
        <end position="227"/>
    </location>
</feature>
<dbReference type="InterPro" id="IPR016032">
    <property type="entry name" value="Sig_transdc_resp-reg_C-effctor"/>
</dbReference>
<dbReference type="STRING" id="1121391.SAMN02745206_01589"/>
<dbReference type="InterPro" id="IPR001789">
    <property type="entry name" value="Sig_transdc_resp-reg_receiver"/>
</dbReference>
<dbReference type="Gene3D" id="6.10.250.690">
    <property type="match status" value="1"/>
</dbReference>
<dbReference type="SMART" id="SM00448">
    <property type="entry name" value="REC"/>
    <property type="match status" value="1"/>
</dbReference>
<dbReference type="Pfam" id="PF00072">
    <property type="entry name" value="Response_reg"/>
    <property type="match status" value="1"/>
</dbReference>
<dbReference type="InterPro" id="IPR039420">
    <property type="entry name" value="WalR-like"/>
</dbReference>
<evidence type="ECO:0000256" key="5">
    <source>
        <dbReference type="ARBA" id="ARBA00023125"/>
    </source>
</evidence>
<evidence type="ECO:0000256" key="8">
    <source>
        <dbReference type="PROSITE-ProRule" id="PRU00169"/>
    </source>
</evidence>
<keyword evidence="6" id="KW-0804">Transcription</keyword>
<dbReference type="InterPro" id="IPR036388">
    <property type="entry name" value="WH-like_DNA-bd_sf"/>
</dbReference>
<comment type="function">
    <text evidence="7">This protein is a positive regulator for the phosphate regulon. Transcription of this operon is positively regulated by PhoB and PhoR when phosphate is limited.</text>
</comment>
<dbReference type="InterPro" id="IPR011006">
    <property type="entry name" value="CheY-like_superfamily"/>
</dbReference>
<dbReference type="GO" id="GO:0000156">
    <property type="term" value="F:phosphorelay response regulator activity"/>
    <property type="evidence" value="ECO:0007669"/>
    <property type="project" value="TreeGrafter"/>
</dbReference>
<dbReference type="PANTHER" id="PTHR48111:SF21">
    <property type="entry name" value="DNA-BINDING DUAL MASTER TRANSCRIPTIONAL REGULATOR RPAA"/>
    <property type="match status" value="1"/>
</dbReference>
<dbReference type="GO" id="GO:0032993">
    <property type="term" value="C:protein-DNA complex"/>
    <property type="evidence" value="ECO:0007669"/>
    <property type="project" value="TreeGrafter"/>
</dbReference>
<dbReference type="SUPFAM" id="SSF46894">
    <property type="entry name" value="C-terminal effector domain of the bipartite response regulators"/>
    <property type="match status" value="1"/>
</dbReference>
<dbReference type="Pfam" id="PF00486">
    <property type="entry name" value="Trans_reg_C"/>
    <property type="match status" value="1"/>
</dbReference>